<evidence type="ECO:0008006" key="4">
    <source>
        <dbReference type="Google" id="ProtNLM"/>
    </source>
</evidence>
<feature type="region of interest" description="Disordered" evidence="1">
    <location>
        <begin position="108"/>
        <end position="149"/>
    </location>
</feature>
<feature type="region of interest" description="Disordered" evidence="1">
    <location>
        <begin position="162"/>
        <end position="239"/>
    </location>
</feature>
<gene>
    <name evidence="2" type="ORF">ElyMa_002471800</name>
</gene>
<name>A0AAV4GPR4_9GAST</name>
<reference evidence="2 3" key="1">
    <citation type="journal article" date="2021" name="Elife">
        <title>Chloroplast acquisition without the gene transfer in kleptoplastic sea slugs, Plakobranchus ocellatus.</title>
        <authorList>
            <person name="Maeda T."/>
            <person name="Takahashi S."/>
            <person name="Yoshida T."/>
            <person name="Shimamura S."/>
            <person name="Takaki Y."/>
            <person name="Nagai Y."/>
            <person name="Toyoda A."/>
            <person name="Suzuki Y."/>
            <person name="Arimoto A."/>
            <person name="Ishii H."/>
            <person name="Satoh N."/>
            <person name="Nishiyama T."/>
            <person name="Hasebe M."/>
            <person name="Maruyama T."/>
            <person name="Minagawa J."/>
            <person name="Obokata J."/>
            <person name="Shigenobu S."/>
        </authorList>
    </citation>
    <scope>NUCLEOTIDE SEQUENCE [LARGE SCALE GENOMIC DNA]</scope>
</reference>
<feature type="compositionally biased region" description="Basic and acidic residues" evidence="1">
    <location>
        <begin position="120"/>
        <end position="137"/>
    </location>
</feature>
<dbReference type="Proteomes" id="UP000762676">
    <property type="component" value="Unassembled WGS sequence"/>
</dbReference>
<proteinExistence type="predicted"/>
<feature type="compositionally biased region" description="Polar residues" evidence="1">
    <location>
        <begin position="218"/>
        <end position="230"/>
    </location>
</feature>
<evidence type="ECO:0000256" key="1">
    <source>
        <dbReference type="SAM" id="MobiDB-lite"/>
    </source>
</evidence>
<feature type="compositionally biased region" description="Polar residues" evidence="1">
    <location>
        <begin position="138"/>
        <end position="149"/>
    </location>
</feature>
<evidence type="ECO:0000313" key="3">
    <source>
        <dbReference type="Proteomes" id="UP000762676"/>
    </source>
</evidence>
<dbReference type="EMBL" id="BMAT01005055">
    <property type="protein sequence ID" value="GFR86571.1"/>
    <property type="molecule type" value="Genomic_DNA"/>
</dbReference>
<feature type="compositionally biased region" description="Polar residues" evidence="1">
    <location>
        <begin position="178"/>
        <end position="193"/>
    </location>
</feature>
<protein>
    <recommendedName>
        <fullName evidence="4">Myb-like domain-containing protein</fullName>
    </recommendedName>
</protein>
<accession>A0AAV4GPR4</accession>
<keyword evidence="3" id="KW-1185">Reference proteome</keyword>
<sequence>MPGSTFVGGSIDIHVRFEALGGNARRAQIFRRHEDLQRAYEHQVKAFARETRHVTSKLSRIQSEHLTRMKAIQSLEPQSFREEWPPVEERRAIIAQMQDGLPLLTGASVAKQASPSSHSKVKDAKPTRQRLKIEKNKLQSSKTNSVSTGLNGMLSKPYFAQPKAHSEPFQTKKREGTKTQNHIFRSDNPQESPRIQKPVRKEQSAPVIVLSKAKDNPPLSQRTPSPQSGVTALAAQPASVLHQPKASSSNLGLSLSGDTIISSNRAARRRWRSRQPWTKEENVLLFKVEGREGKETYTQVAQRKYPSYI</sequence>
<dbReference type="AlphaFoldDB" id="A0AAV4GPR4"/>
<organism evidence="2 3">
    <name type="scientific">Elysia marginata</name>
    <dbReference type="NCBI Taxonomy" id="1093978"/>
    <lineage>
        <taxon>Eukaryota</taxon>
        <taxon>Metazoa</taxon>
        <taxon>Spiralia</taxon>
        <taxon>Lophotrochozoa</taxon>
        <taxon>Mollusca</taxon>
        <taxon>Gastropoda</taxon>
        <taxon>Heterobranchia</taxon>
        <taxon>Euthyneura</taxon>
        <taxon>Panpulmonata</taxon>
        <taxon>Sacoglossa</taxon>
        <taxon>Placobranchoidea</taxon>
        <taxon>Plakobranchidae</taxon>
        <taxon>Elysia</taxon>
    </lineage>
</organism>
<feature type="compositionally biased region" description="Basic and acidic residues" evidence="1">
    <location>
        <begin position="164"/>
        <end position="177"/>
    </location>
</feature>
<comment type="caution">
    <text evidence="2">The sequence shown here is derived from an EMBL/GenBank/DDBJ whole genome shotgun (WGS) entry which is preliminary data.</text>
</comment>
<evidence type="ECO:0000313" key="2">
    <source>
        <dbReference type="EMBL" id="GFR86571.1"/>
    </source>
</evidence>